<dbReference type="EMBL" id="PHWZ01000055">
    <property type="protein sequence ID" value="TEY77426.1"/>
    <property type="molecule type" value="Genomic_DNA"/>
</dbReference>
<evidence type="ECO:0000313" key="3">
    <source>
        <dbReference type="Proteomes" id="UP000297299"/>
    </source>
</evidence>
<gene>
    <name evidence="2" type="ORF">BOTCAL_0055g00340</name>
</gene>
<name>A0A4Y8DB03_9HELO</name>
<keyword evidence="1" id="KW-0812">Transmembrane</keyword>
<feature type="transmembrane region" description="Helical" evidence="1">
    <location>
        <begin position="30"/>
        <end position="49"/>
    </location>
</feature>
<proteinExistence type="predicted"/>
<reference evidence="2 3" key="1">
    <citation type="submission" date="2017-11" db="EMBL/GenBank/DDBJ databases">
        <title>Comparative genomics of Botrytis spp.</title>
        <authorList>
            <person name="Valero-Jimenez C.A."/>
            <person name="Tapia P."/>
            <person name="Veloso J."/>
            <person name="Silva-Moreno E."/>
            <person name="Staats M."/>
            <person name="Valdes J.H."/>
            <person name="Van Kan J.A.L."/>
        </authorList>
    </citation>
    <scope>NUCLEOTIDE SEQUENCE [LARGE SCALE GENOMIC DNA]</scope>
    <source>
        <strain evidence="2 3">MUCL2830</strain>
    </source>
</reference>
<organism evidence="2 3">
    <name type="scientific">Botryotinia calthae</name>
    <dbReference type="NCBI Taxonomy" id="38488"/>
    <lineage>
        <taxon>Eukaryota</taxon>
        <taxon>Fungi</taxon>
        <taxon>Dikarya</taxon>
        <taxon>Ascomycota</taxon>
        <taxon>Pezizomycotina</taxon>
        <taxon>Leotiomycetes</taxon>
        <taxon>Helotiales</taxon>
        <taxon>Sclerotiniaceae</taxon>
        <taxon>Botryotinia</taxon>
    </lineage>
</organism>
<protein>
    <submittedName>
        <fullName evidence="2">Uncharacterized protein</fullName>
    </submittedName>
</protein>
<sequence length="61" mass="6650">MPSFGVQKASQLFLDISEPAVGPTRGADRFNLQVVIIIAGIVSLLFRFVGNLEGLGFWTVR</sequence>
<evidence type="ECO:0000256" key="1">
    <source>
        <dbReference type="SAM" id="Phobius"/>
    </source>
</evidence>
<dbReference type="Proteomes" id="UP000297299">
    <property type="component" value="Unassembled WGS sequence"/>
</dbReference>
<keyword evidence="1" id="KW-0472">Membrane</keyword>
<comment type="caution">
    <text evidence="2">The sequence shown here is derived from an EMBL/GenBank/DDBJ whole genome shotgun (WGS) entry which is preliminary data.</text>
</comment>
<keyword evidence="1" id="KW-1133">Transmembrane helix</keyword>
<keyword evidence="3" id="KW-1185">Reference proteome</keyword>
<dbReference type="AlphaFoldDB" id="A0A4Y8DB03"/>
<evidence type="ECO:0000313" key="2">
    <source>
        <dbReference type="EMBL" id="TEY77426.1"/>
    </source>
</evidence>
<accession>A0A4Y8DB03</accession>